<evidence type="ECO:0000313" key="3">
    <source>
        <dbReference type="Proteomes" id="UP000199623"/>
    </source>
</evidence>
<gene>
    <name evidence="2" type="ORF">SAMN05216553_101324</name>
</gene>
<protein>
    <submittedName>
        <fullName evidence="2">Sortase family protein</fullName>
    </submittedName>
</protein>
<dbReference type="SUPFAM" id="SSF63817">
    <property type="entry name" value="Sortase"/>
    <property type="match status" value="1"/>
</dbReference>
<dbReference type="Gene3D" id="2.40.260.10">
    <property type="entry name" value="Sortase"/>
    <property type="match status" value="1"/>
</dbReference>
<evidence type="ECO:0000313" key="2">
    <source>
        <dbReference type="EMBL" id="SDF37381.1"/>
    </source>
</evidence>
<dbReference type="GO" id="GO:0016787">
    <property type="term" value="F:hydrolase activity"/>
    <property type="evidence" value="ECO:0007669"/>
    <property type="project" value="UniProtKB-KW"/>
</dbReference>
<keyword evidence="1" id="KW-0378">Hydrolase</keyword>
<dbReference type="RefSeq" id="WP_090044722.1">
    <property type="nucleotide sequence ID" value="NZ_FNCC01000001.1"/>
</dbReference>
<proteinExistence type="predicted"/>
<accession>A0A1G7KJV8</accession>
<name>A0A1G7KJV8_9PSEU</name>
<organism evidence="2 3">
    <name type="scientific">Lentzea fradiae</name>
    <dbReference type="NCBI Taxonomy" id="200378"/>
    <lineage>
        <taxon>Bacteria</taxon>
        <taxon>Bacillati</taxon>
        <taxon>Actinomycetota</taxon>
        <taxon>Actinomycetes</taxon>
        <taxon>Pseudonocardiales</taxon>
        <taxon>Pseudonocardiaceae</taxon>
        <taxon>Lentzea</taxon>
    </lineage>
</organism>
<dbReference type="InterPro" id="IPR023365">
    <property type="entry name" value="Sortase_dom-sf"/>
</dbReference>
<dbReference type="Proteomes" id="UP000199623">
    <property type="component" value="Unassembled WGS sequence"/>
</dbReference>
<dbReference type="CDD" id="cd05829">
    <property type="entry name" value="Sortase_F"/>
    <property type="match status" value="1"/>
</dbReference>
<keyword evidence="3" id="KW-1185">Reference proteome</keyword>
<reference evidence="3" key="1">
    <citation type="submission" date="2016-10" db="EMBL/GenBank/DDBJ databases">
        <authorList>
            <person name="Varghese N."/>
            <person name="Submissions S."/>
        </authorList>
    </citation>
    <scope>NUCLEOTIDE SEQUENCE [LARGE SCALE GENOMIC DNA]</scope>
    <source>
        <strain evidence="3">CGMCC 4.3506</strain>
    </source>
</reference>
<dbReference type="InterPro" id="IPR042001">
    <property type="entry name" value="Sortase_F"/>
</dbReference>
<dbReference type="InterPro" id="IPR005754">
    <property type="entry name" value="Sortase"/>
</dbReference>
<dbReference type="Pfam" id="PF04203">
    <property type="entry name" value="Sortase"/>
    <property type="match status" value="1"/>
</dbReference>
<dbReference type="AlphaFoldDB" id="A0A1G7KJV8"/>
<evidence type="ECO:0000256" key="1">
    <source>
        <dbReference type="ARBA" id="ARBA00022801"/>
    </source>
</evidence>
<sequence length="174" mass="18092">MGKGKLVMGSAVLVTLIYVVKGPGADEAPEPVTVRIPSIGVETSLEALDVDSAGALEPPSRTDEAGWYAKGITPGDAGPAVIAGHVDSKTGPGVFFRLPELRPGAEVLVEREDGSTLTFVVSSSYTTEKTAFPTASVYAPTPLSELRLVTCGGEFDRLAGSYRDNVIVEAVLKA</sequence>
<dbReference type="OrthoDB" id="525039at2"/>
<dbReference type="NCBIfam" id="NF033748">
    <property type="entry name" value="class_F_sortase"/>
    <property type="match status" value="1"/>
</dbReference>
<dbReference type="EMBL" id="FNCC01000001">
    <property type="protein sequence ID" value="SDF37381.1"/>
    <property type="molecule type" value="Genomic_DNA"/>
</dbReference>
<dbReference type="STRING" id="200378.SAMN05216553_101324"/>